<evidence type="ECO:0000313" key="1">
    <source>
        <dbReference type="EMBL" id="SEQ87243.1"/>
    </source>
</evidence>
<accession>A0A1H9JKE5</accession>
<dbReference type="PANTHER" id="PTHR10443">
    <property type="entry name" value="MICROSOMAL DIPEPTIDASE"/>
    <property type="match status" value="1"/>
</dbReference>
<dbReference type="Gene3D" id="3.20.20.140">
    <property type="entry name" value="Metal-dependent hydrolases"/>
    <property type="match status" value="1"/>
</dbReference>
<dbReference type="EMBL" id="FOGB01000009">
    <property type="protein sequence ID" value="SEQ87243.1"/>
    <property type="molecule type" value="Genomic_DNA"/>
</dbReference>
<dbReference type="Proteomes" id="UP000198749">
    <property type="component" value="Unassembled WGS sequence"/>
</dbReference>
<dbReference type="PANTHER" id="PTHR10443:SF12">
    <property type="entry name" value="DIPEPTIDASE"/>
    <property type="match status" value="1"/>
</dbReference>
<name>A0A1H9JKE5_9GAMM</name>
<proteinExistence type="predicted"/>
<protein>
    <submittedName>
        <fullName evidence="1">Zn-dependent dipeptidase, dipeptidase homolog</fullName>
    </submittedName>
</protein>
<dbReference type="GO" id="GO:0006508">
    <property type="term" value="P:proteolysis"/>
    <property type="evidence" value="ECO:0007669"/>
    <property type="project" value="InterPro"/>
</dbReference>
<gene>
    <name evidence="1" type="ORF">SAMN03080615_03071</name>
</gene>
<dbReference type="SUPFAM" id="SSF51556">
    <property type="entry name" value="Metallo-dependent hydrolases"/>
    <property type="match status" value="1"/>
</dbReference>
<dbReference type="InterPro" id="IPR032466">
    <property type="entry name" value="Metal_Hydrolase"/>
</dbReference>
<dbReference type="STRING" id="355243.SAMN03080615_03071"/>
<organism evidence="1 2">
    <name type="scientific">Amphritea atlantica</name>
    <dbReference type="NCBI Taxonomy" id="355243"/>
    <lineage>
        <taxon>Bacteria</taxon>
        <taxon>Pseudomonadati</taxon>
        <taxon>Pseudomonadota</taxon>
        <taxon>Gammaproteobacteria</taxon>
        <taxon>Oceanospirillales</taxon>
        <taxon>Oceanospirillaceae</taxon>
        <taxon>Amphritea</taxon>
    </lineage>
</organism>
<keyword evidence="2" id="KW-1185">Reference proteome</keyword>
<sequence length="342" mass="38592">MQSIQEQHAQALHSELIVIDGLQYSNWDRKIFEQLREGGVTMVHATIVYHEQIRETLTRIAEWNRLFELNSDLIMPVRSAADIRLAKQLGKVGIMFGAQNCSPIEDDIGMIEVMRELNLMIMQLTYNNQSLLACGCYEAEDSGVTRFGRQAIKEMNRVGMIVDMSHSGERSTLDAIKISDRPIVISHANPLSFHEAKRNKSDRVLRALGESGGLLGFSLYPFHLKNGPDCTLGDFCDMVASTADMMGIDQIGIGTDLCQEQPLSVLEWMRNGRWSKSMDYGEGSKSNADWPRPLSWFRDSRDFPNLTNGLLERGFSREDVAKIMGLNWLNFLDAGLKPHSTF</sequence>
<dbReference type="Pfam" id="PF01244">
    <property type="entry name" value="Peptidase_M19"/>
    <property type="match status" value="1"/>
</dbReference>
<dbReference type="AlphaFoldDB" id="A0A1H9JKE5"/>
<dbReference type="GO" id="GO:0070573">
    <property type="term" value="F:metallodipeptidase activity"/>
    <property type="evidence" value="ECO:0007669"/>
    <property type="project" value="InterPro"/>
</dbReference>
<dbReference type="InterPro" id="IPR008257">
    <property type="entry name" value="Pept_M19"/>
</dbReference>
<reference evidence="2" key="1">
    <citation type="submission" date="2016-10" db="EMBL/GenBank/DDBJ databases">
        <authorList>
            <person name="Varghese N."/>
            <person name="Submissions S."/>
        </authorList>
    </citation>
    <scope>NUCLEOTIDE SEQUENCE [LARGE SCALE GENOMIC DNA]</scope>
    <source>
        <strain evidence="2">DSM 18887</strain>
    </source>
</reference>
<dbReference type="PROSITE" id="PS51365">
    <property type="entry name" value="RENAL_DIPEPTIDASE_2"/>
    <property type="match status" value="1"/>
</dbReference>
<evidence type="ECO:0000313" key="2">
    <source>
        <dbReference type="Proteomes" id="UP000198749"/>
    </source>
</evidence>